<protein>
    <submittedName>
        <fullName evidence="4">N-acetyltransferase</fullName>
    </submittedName>
</protein>
<comment type="caution">
    <text evidence="4">The sequence shown here is derived from an EMBL/GenBank/DDBJ whole genome shotgun (WGS) entry which is preliminary data.</text>
</comment>
<reference evidence="4" key="2">
    <citation type="submission" date="2020-09" db="EMBL/GenBank/DDBJ databases">
        <authorList>
            <person name="Sun Q."/>
            <person name="Sedlacek I."/>
        </authorList>
    </citation>
    <scope>NUCLEOTIDE SEQUENCE</scope>
    <source>
        <strain evidence="4">CCM 8433</strain>
    </source>
</reference>
<keyword evidence="2" id="KW-0012">Acyltransferase</keyword>
<sequence>MIRTAKIEDAQAIAELVLVVLKDMEVDFLTQFGEEKTVEVIKKAVESPTYRYGYQRGIIKEIDGEVAGIAFGYLAEEEPMIDQPLSETLEKMGLPDAPIFVDLETYPNEWYLDTIVVSEKFRGCGVGTELLAAVNQAAKKAGANKVGLCVDLANPKAQQLYQRQGYKIVGEQVLSGHDYYHMQRLI</sequence>
<dbReference type="InterPro" id="IPR050680">
    <property type="entry name" value="YpeA/RimI_acetyltransf"/>
</dbReference>
<dbReference type="PANTHER" id="PTHR43420">
    <property type="entry name" value="ACETYLTRANSFERASE"/>
    <property type="match status" value="1"/>
</dbReference>
<reference evidence="4" key="1">
    <citation type="journal article" date="2014" name="Int. J. Syst. Evol. Microbiol.">
        <title>Complete genome sequence of Corynebacterium casei LMG S-19264T (=DSM 44701T), isolated from a smear-ripened cheese.</title>
        <authorList>
            <consortium name="US DOE Joint Genome Institute (JGI-PGF)"/>
            <person name="Walter F."/>
            <person name="Albersmeier A."/>
            <person name="Kalinowski J."/>
            <person name="Ruckert C."/>
        </authorList>
    </citation>
    <scope>NUCLEOTIDE SEQUENCE</scope>
    <source>
        <strain evidence="4">CCM 8433</strain>
    </source>
</reference>
<dbReference type="PROSITE" id="PS51186">
    <property type="entry name" value="GNAT"/>
    <property type="match status" value="1"/>
</dbReference>
<evidence type="ECO:0000313" key="5">
    <source>
        <dbReference type="Proteomes" id="UP000622610"/>
    </source>
</evidence>
<dbReference type="EMBL" id="BMDT01000004">
    <property type="protein sequence ID" value="GGI65482.1"/>
    <property type="molecule type" value="Genomic_DNA"/>
</dbReference>
<dbReference type="Gene3D" id="3.40.630.30">
    <property type="match status" value="1"/>
</dbReference>
<evidence type="ECO:0000313" key="4">
    <source>
        <dbReference type="EMBL" id="GGI65482.1"/>
    </source>
</evidence>
<dbReference type="SUPFAM" id="SSF55729">
    <property type="entry name" value="Acyl-CoA N-acyltransferases (Nat)"/>
    <property type="match status" value="1"/>
</dbReference>
<dbReference type="Proteomes" id="UP000622610">
    <property type="component" value="Unassembled WGS sequence"/>
</dbReference>
<dbReference type="CDD" id="cd04301">
    <property type="entry name" value="NAT_SF"/>
    <property type="match status" value="1"/>
</dbReference>
<accession>A0A917N668</accession>
<dbReference type="PANTHER" id="PTHR43420:SF52">
    <property type="entry name" value="N-ACETYLTRANSFERASE YODP"/>
    <property type="match status" value="1"/>
</dbReference>
<gene>
    <name evidence="4" type="ORF">GCM10011482_11360</name>
</gene>
<name>A0A917N668_9ENTE</name>
<feature type="domain" description="N-acetyltransferase" evidence="3">
    <location>
        <begin position="1"/>
        <end position="186"/>
    </location>
</feature>
<dbReference type="InterPro" id="IPR000182">
    <property type="entry name" value="GNAT_dom"/>
</dbReference>
<dbReference type="Pfam" id="PF00583">
    <property type="entry name" value="Acetyltransf_1"/>
    <property type="match status" value="1"/>
</dbReference>
<keyword evidence="1" id="KW-0808">Transferase</keyword>
<evidence type="ECO:0000256" key="1">
    <source>
        <dbReference type="ARBA" id="ARBA00022679"/>
    </source>
</evidence>
<dbReference type="GO" id="GO:0016747">
    <property type="term" value="F:acyltransferase activity, transferring groups other than amino-acyl groups"/>
    <property type="evidence" value="ECO:0007669"/>
    <property type="project" value="InterPro"/>
</dbReference>
<dbReference type="AlphaFoldDB" id="A0A917N668"/>
<dbReference type="InterPro" id="IPR016181">
    <property type="entry name" value="Acyl_CoA_acyltransferase"/>
</dbReference>
<dbReference type="RefSeq" id="WP_188367322.1">
    <property type="nucleotide sequence ID" value="NZ_BMDT01000004.1"/>
</dbReference>
<evidence type="ECO:0000259" key="3">
    <source>
        <dbReference type="PROSITE" id="PS51186"/>
    </source>
</evidence>
<evidence type="ECO:0000256" key="2">
    <source>
        <dbReference type="ARBA" id="ARBA00023315"/>
    </source>
</evidence>
<keyword evidence="5" id="KW-1185">Reference proteome</keyword>
<organism evidence="4 5">
    <name type="scientific">Enterococcus alcedinis</name>
    <dbReference type="NCBI Taxonomy" id="1274384"/>
    <lineage>
        <taxon>Bacteria</taxon>
        <taxon>Bacillati</taxon>
        <taxon>Bacillota</taxon>
        <taxon>Bacilli</taxon>
        <taxon>Lactobacillales</taxon>
        <taxon>Enterococcaceae</taxon>
        <taxon>Enterococcus</taxon>
    </lineage>
</organism>
<proteinExistence type="predicted"/>